<dbReference type="Proteomes" id="UP000824504">
    <property type="component" value="Chromosome"/>
</dbReference>
<protein>
    <submittedName>
        <fullName evidence="2">Uncharacterized protein</fullName>
    </submittedName>
</protein>
<keyword evidence="1" id="KW-0472">Membrane</keyword>
<feature type="transmembrane region" description="Helical" evidence="1">
    <location>
        <begin position="17"/>
        <end position="37"/>
    </location>
</feature>
<dbReference type="EMBL" id="CP079216">
    <property type="protein sequence ID" value="QXT61890.1"/>
    <property type="molecule type" value="Genomic_DNA"/>
</dbReference>
<keyword evidence="3" id="KW-1185">Reference proteome</keyword>
<keyword evidence="1" id="KW-1133">Transmembrane helix</keyword>
<gene>
    <name evidence="2" type="ORF">KDB89_08820</name>
</gene>
<dbReference type="RefSeq" id="WP_219080255.1">
    <property type="nucleotide sequence ID" value="NZ_CP079216.1"/>
</dbReference>
<sequence>MTFLLEAAASEPLVPSWVMGLIFLCILLGVVAWIIGFGSGRPHSK</sequence>
<proteinExistence type="predicted"/>
<accession>A0ABX8SHG9</accession>
<keyword evidence="1" id="KW-0812">Transmembrane</keyword>
<evidence type="ECO:0000256" key="1">
    <source>
        <dbReference type="SAM" id="Phobius"/>
    </source>
</evidence>
<name>A0ABX8SHG9_9ACTN</name>
<reference evidence="2 3" key="1">
    <citation type="submission" date="2021-07" db="EMBL/GenBank/DDBJ databases">
        <title>complete genome sequencing of Tessaracoccus sp.J1M15.</title>
        <authorList>
            <person name="Bae J.-W."/>
            <person name="Kim D.-y."/>
        </authorList>
    </citation>
    <scope>NUCLEOTIDE SEQUENCE [LARGE SCALE GENOMIC DNA]</scope>
    <source>
        <strain evidence="2 3">J1M15</strain>
    </source>
</reference>
<organism evidence="2 3">
    <name type="scientific">Tessaracoccus palaemonis</name>
    <dbReference type="NCBI Taxonomy" id="2829499"/>
    <lineage>
        <taxon>Bacteria</taxon>
        <taxon>Bacillati</taxon>
        <taxon>Actinomycetota</taxon>
        <taxon>Actinomycetes</taxon>
        <taxon>Propionibacteriales</taxon>
        <taxon>Propionibacteriaceae</taxon>
        <taxon>Tessaracoccus</taxon>
    </lineage>
</organism>
<evidence type="ECO:0000313" key="3">
    <source>
        <dbReference type="Proteomes" id="UP000824504"/>
    </source>
</evidence>
<evidence type="ECO:0000313" key="2">
    <source>
        <dbReference type="EMBL" id="QXT61890.1"/>
    </source>
</evidence>